<dbReference type="InterPro" id="IPR015158">
    <property type="entry name" value="Bud22_dom"/>
</dbReference>
<dbReference type="AlphaFoldDB" id="A0AAD4I877"/>
<keyword evidence="1" id="KW-0175">Coiled coil</keyword>
<name>A0AAD4I877_9PLEO</name>
<organism evidence="4 5">
    <name type="scientific">Alternaria panax</name>
    <dbReference type="NCBI Taxonomy" id="48097"/>
    <lineage>
        <taxon>Eukaryota</taxon>
        <taxon>Fungi</taxon>
        <taxon>Dikarya</taxon>
        <taxon>Ascomycota</taxon>
        <taxon>Pezizomycotina</taxon>
        <taxon>Dothideomycetes</taxon>
        <taxon>Pleosporomycetidae</taxon>
        <taxon>Pleosporales</taxon>
        <taxon>Pleosporineae</taxon>
        <taxon>Pleosporaceae</taxon>
        <taxon>Alternaria</taxon>
        <taxon>Alternaria sect. Panax</taxon>
    </lineage>
</organism>
<feature type="compositionally biased region" description="Basic and acidic residues" evidence="2">
    <location>
        <begin position="177"/>
        <end position="204"/>
    </location>
</feature>
<feature type="compositionally biased region" description="Basic residues" evidence="2">
    <location>
        <begin position="359"/>
        <end position="368"/>
    </location>
</feature>
<dbReference type="Proteomes" id="UP001199106">
    <property type="component" value="Unassembled WGS sequence"/>
</dbReference>
<evidence type="ECO:0000313" key="4">
    <source>
        <dbReference type="EMBL" id="KAG9187511.1"/>
    </source>
</evidence>
<dbReference type="EMBL" id="JAANER010000007">
    <property type="protein sequence ID" value="KAG9187511.1"/>
    <property type="molecule type" value="Genomic_DNA"/>
</dbReference>
<feature type="domain" description="Bud22" evidence="3">
    <location>
        <begin position="35"/>
        <end position="483"/>
    </location>
</feature>
<accession>A0AAD4I877</accession>
<evidence type="ECO:0000259" key="3">
    <source>
        <dbReference type="Pfam" id="PF09073"/>
    </source>
</evidence>
<feature type="compositionally biased region" description="Acidic residues" evidence="2">
    <location>
        <begin position="244"/>
        <end position="284"/>
    </location>
</feature>
<feature type="region of interest" description="Disordered" evidence="2">
    <location>
        <begin position="177"/>
        <end position="331"/>
    </location>
</feature>
<dbReference type="GO" id="GO:0005634">
    <property type="term" value="C:nucleus"/>
    <property type="evidence" value="ECO:0007669"/>
    <property type="project" value="TreeGrafter"/>
</dbReference>
<feature type="region of interest" description="Disordered" evidence="2">
    <location>
        <begin position="1"/>
        <end position="32"/>
    </location>
</feature>
<dbReference type="GO" id="GO:0030686">
    <property type="term" value="C:90S preribosome"/>
    <property type="evidence" value="ECO:0007669"/>
    <property type="project" value="TreeGrafter"/>
</dbReference>
<feature type="region of interest" description="Disordered" evidence="2">
    <location>
        <begin position="343"/>
        <end position="368"/>
    </location>
</feature>
<evidence type="ECO:0000313" key="5">
    <source>
        <dbReference type="Proteomes" id="UP001199106"/>
    </source>
</evidence>
<dbReference type="PANTHER" id="PTHR23325">
    <property type="entry name" value="SERUM RESPONSE FACTOR-BINDING"/>
    <property type="match status" value="1"/>
</dbReference>
<gene>
    <name evidence="4" type="ORF">G6011_05382</name>
</gene>
<feature type="compositionally biased region" description="Acidic residues" evidence="2">
    <location>
        <begin position="298"/>
        <end position="310"/>
    </location>
</feature>
<dbReference type="GO" id="GO:0030490">
    <property type="term" value="P:maturation of SSU-rRNA"/>
    <property type="evidence" value="ECO:0007669"/>
    <property type="project" value="TreeGrafter"/>
</dbReference>
<keyword evidence="5" id="KW-1185">Reference proteome</keyword>
<reference evidence="4" key="1">
    <citation type="submission" date="2021-07" db="EMBL/GenBank/DDBJ databases">
        <title>Genome Resource of American Ginseng Black Spot Pathogen Alternaria panax.</title>
        <authorList>
            <person name="Qiu C."/>
            <person name="Wang W."/>
            <person name="Liu Z."/>
        </authorList>
    </citation>
    <scope>NUCLEOTIDE SEQUENCE</scope>
    <source>
        <strain evidence="4">BNCC115425</strain>
    </source>
</reference>
<evidence type="ECO:0000256" key="2">
    <source>
        <dbReference type="SAM" id="MobiDB-lite"/>
    </source>
</evidence>
<evidence type="ECO:0000256" key="1">
    <source>
        <dbReference type="ARBA" id="ARBA00023054"/>
    </source>
</evidence>
<dbReference type="InterPro" id="IPR037393">
    <property type="entry name" value="Bud22/SRFB1"/>
</dbReference>
<comment type="caution">
    <text evidence="4">The sequence shown here is derived from an EMBL/GenBank/DDBJ whole genome shotgun (WGS) entry which is preliminary data.</text>
</comment>
<proteinExistence type="predicted"/>
<sequence>MPKRKRESPAPTGKHPPPITATPAKQAKHCQKRLEAAQKPLLAALKHASMLERQKHSRRKKYAKNKGDKNGICRLDAEYQVLKALNLEQLGDQHLRKTLARVKSLKNAEPLQEYIAGIREGSKDTSTLNVTARLFKVVQVKKVVDGVVDDLKQIFGVDKAKDNNQEVEDDKVFKVEDTKKQKDDKKAKRSKTAEKEDVEMKDASDEGDNPYMAFSARIAAPSSGEEDSEGSVSGDERPPSIADSESEHDPEDDLEAESESESEDEGEEVAQAEDTSDEEDEEDSGSATVSRSVAPASDDSDADSESDSDEAAIPTKKSKTKAVAEKPTSSAFIPALSHAAYFSGSESEASDLDVDTAPRKNRRGQRARQKIAEMKFGAKAKHLEKAQQNVKFDPKRGAVAGDGKRQRRGKPMGPGLQQSGSNAEPLGKKDDKKDRKMGLGVKRDDKGELHPSWQAAKMAKESKKIKIDVAGNGASQGKKVVFD</sequence>
<feature type="region of interest" description="Disordered" evidence="2">
    <location>
        <begin position="386"/>
        <end position="462"/>
    </location>
</feature>
<dbReference type="Pfam" id="PF09073">
    <property type="entry name" value="BUD22"/>
    <property type="match status" value="1"/>
</dbReference>
<dbReference type="PANTHER" id="PTHR23325:SF1">
    <property type="entry name" value="SERUM RESPONSE FACTOR-BINDING PROTEIN 1"/>
    <property type="match status" value="1"/>
</dbReference>
<feature type="compositionally biased region" description="Basic and acidic residues" evidence="2">
    <location>
        <begin position="426"/>
        <end position="449"/>
    </location>
</feature>
<protein>
    <recommendedName>
        <fullName evidence="3">Bud22 domain-containing protein</fullName>
    </recommendedName>
</protein>